<feature type="domain" description="Lower baseplate protein N-terminal" evidence="6">
    <location>
        <begin position="738"/>
        <end position="758"/>
    </location>
</feature>
<evidence type="ECO:0000313" key="8">
    <source>
        <dbReference type="RefSeq" id="XP_014676217.1"/>
    </source>
</evidence>
<comment type="subcellular location">
    <subcellularLocation>
        <location evidence="1">Secreted</location>
    </subcellularLocation>
</comment>
<dbReference type="InterPro" id="IPR040956">
    <property type="entry name" value="BppL_N"/>
</dbReference>
<organism evidence="7 9">
    <name type="scientific">Priapulus caudatus</name>
    <name type="common">Priapulid worm</name>
    <dbReference type="NCBI Taxonomy" id="37621"/>
    <lineage>
        <taxon>Eukaryota</taxon>
        <taxon>Metazoa</taxon>
        <taxon>Ecdysozoa</taxon>
        <taxon>Scalidophora</taxon>
        <taxon>Priapulida</taxon>
        <taxon>Priapulimorpha</taxon>
        <taxon>Priapulimorphida</taxon>
        <taxon>Priapulidae</taxon>
        <taxon>Priapulus</taxon>
    </lineage>
</organism>
<dbReference type="PROSITE" id="PS50912">
    <property type="entry name" value="EAR"/>
    <property type="match status" value="2"/>
</dbReference>
<accession>A0ABM1EVJ8</accession>
<dbReference type="PANTHER" id="PTHR22918">
    <property type="entry name" value="SEMINAL PLASMA PROTEIN"/>
    <property type="match status" value="1"/>
</dbReference>
<evidence type="ECO:0000256" key="2">
    <source>
        <dbReference type="ARBA" id="ARBA00022525"/>
    </source>
</evidence>
<evidence type="ECO:0000259" key="6">
    <source>
        <dbReference type="Pfam" id="PF18338"/>
    </source>
</evidence>
<dbReference type="InterPro" id="IPR009039">
    <property type="entry name" value="EAR"/>
</dbReference>
<dbReference type="InterPro" id="IPR051666">
    <property type="entry name" value="SP_Capacitation_Regulator"/>
</dbReference>
<evidence type="ECO:0000256" key="3">
    <source>
        <dbReference type="ARBA" id="ARBA00022729"/>
    </source>
</evidence>
<sequence length="2082" mass="222559">MKSFVLVCLVLVVGLDRWSPVAATNYEDMDIDTFIDSKMKEMHARIQRAALEIQESHYEANEMRRRKRSADPNDADYFHSYILDTKYGNRQELEIENSTQLLKTTAVSGMAFTASVCFEQEGLSGIIITPTQDYPILYELDSNLTEITHQSQISSIGMRVVEVFSAGTTTNNYVLFTNDTTVQVVQLSLPATHLLTSDFQSLVAQNIVQANFFALTPGEGFLAIAMSASTSSPLYKFTEMGYPHLSLYALVPSTNAKDITVFRIHKTIYVAVANGNDDEGNAINSMVYYYSTDTDSMEKYQTLPSSTVTNIERFTIGLSTYLALSTSTSVDIYKWNGLSFVTIQTLNVANVMSVRAMSDDQLWGDMLLLGIMHGTADNNIISFYRHKSSVAPSQSFQVIYELTIGPTGSFDSCTMHGRRVAVVCTGEDHCTLHDLNVRVKDLQDPMMTQALRVSHELDLIEANLTEHDEHVTTSRAKFDDALRTDTNQTISAVTKVITGDLTVNTILRADSMNVTSGNVVINNEARPLSDFVVNFHDVKEQGTAQAAVIANLTTTISDSLLLDGASQTVTSSNVVFTGAVDINGNLTATDLMVSTINSVDISQLNTDAITTESTGVIGGKKIFTGTVDITGNVDHLDRFTGVGLPAGGVDPETEIVLTDTLQNITAQKRFTAPVTVAGNVGIEGTVNGIDISSETILLTGGTFTGSPTFDTLDVTGSVTFPENGTVQGLYLHMLEPRVLRKSGDQTIADTKTFSGTVTVNNGVDISGDINSIDVSDLNDNTVRLNVTSQITGTKRFTAAASVTGDIVVAGQTTVKGIAIDDVMSTTADQHITGSKTFASAVTLSGTAVMADSVTVDGYDLSEEAVTLTGNQTISGIKTFTDGISVPGDMTVAGMVDGVSLTSELDARIVKLSSAQTITAPMTFHDQIVIQNDLQSDDINGIDLSAVEADTIYASDSAATVTGTKAFAGNLNIAALQALGPVNSLNIPGDFLDVTTNQTVTGVKTFNLVNALKNINVFGTVDGVDITNFTDEVVTLSTEQTISGVKTFTTDQTVNGAMDVSGLLNGIDINQIVTKVNPLDITGTKTFAAPMSAASIAVNLTITTSGTVDGVDIAELAANKVTLSTAQDLYGEYTFANQVSVLGNLDIDGMVNGVDMDVFAPSVMTKSTSQTLTGSNTFTDVTTTNNVTLGSGINGVDLSLLASESMFLDVDNIISKVTTFSESVTMTGGITVNGNIDGVDLTALAADAVLRNTTDNQVVTGDTVLVAFTADEDINATTVNGISIKNQLMTKSGTQNIGGANTFGDVAVQQNLLADGTSTINGIDVGDLDTSVVKKNSLNVISAPITFNNRAIFTSDLPLTADTLINGKDLVSMVEDAVYVDTNATITADTTFTGDVVHLKKVIVINNTNSKDLSAVNDDAMKLDEIQTVTGTKTFTSDLWVYGNLDIAGDLVTSGLIAGVNVSQMATDAVYIDRNATIAGVKTFENTLTVEGDISVATTVNDVKLSDQVITLDGPTNITGLKSFSSVHVTGDISLSGASGTVNGFDIAALEADTLKTYGNQTISGAKTFLADAVFRSAVSVDATVDGINLSADAVSLDGTYSFDGSKTFTNAVTVNNNLIVTGNVIDRDFATQLSKVVFRDSPQTVIATWDFSQNFFFEEPVTFDANVTISGLIDSVQIQDLHNLVYQLDTTIQLNKPDLQSETKNQCNAVNDLYSNVLNTYYELDYFNIMQDLPSATAFQSYVDTNGTTKVLMARGEWGQCSMAREYVFDTDTSQLTSPVDLPFGGGATSEFETFMWNGKPHAIVVDIGSDSCVNVPEAVGTVMVDLETREIVAVLSTESSISDVALTIFGGTLYVVAGTMSDESTTNLYKLVGGVFTIHQSFAINGVSSVALYEHLGEVYLAIADSRMQLTTESIVYKWNAYDEEFGEMQRVLAPTCSDVSFAPFGVDLFLLFALYGGDVGKQVKVYQLDLYTGEFKWNNKIPFASPIDLEVISIGRKPELLLTVVEDDLQVVVYKYSGSSNFVEALVIHANGVHTVHQFIKEAQVYMLVASPRSTSSLQRGSMVGVYPKKEVLDLVCDAL</sequence>
<reference evidence="8 9" key="1">
    <citation type="submission" date="2025-05" db="UniProtKB">
        <authorList>
            <consortium name="RefSeq"/>
        </authorList>
    </citation>
    <scope>IDENTIFICATION</scope>
</reference>
<proteinExistence type="predicted"/>
<evidence type="ECO:0000313" key="9">
    <source>
        <dbReference type="RefSeq" id="XP_014676219.1"/>
    </source>
</evidence>
<dbReference type="SUPFAM" id="SSF63825">
    <property type="entry name" value="YWTD domain"/>
    <property type="match status" value="1"/>
</dbReference>
<evidence type="ECO:0000313" key="7">
    <source>
        <dbReference type="Proteomes" id="UP000695022"/>
    </source>
</evidence>
<evidence type="ECO:0000256" key="4">
    <source>
        <dbReference type="ARBA" id="ARBA00022737"/>
    </source>
</evidence>
<dbReference type="RefSeq" id="XP_014676219.1">
    <property type="nucleotide sequence ID" value="XM_014820733.1"/>
</dbReference>
<name>A0ABM1EVJ8_PRICU</name>
<dbReference type="RefSeq" id="XP_014676217.1">
    <property type="nucleotide sequence ID" value="XM_014820731.1"/>
</dbReference>
<feature type="signal peptide" evidence="5">
    <location>
        <begin position="1"/>
        <end position="23"/>
    </location>
</feature>
<dbReference type="Proteomes" id="UP000695022">
    <property type="component" value="Unplaced"/>
</dbReference>
<evidence type="ECO:0000256" key="5">
    <source>
        <dbReference type="SAM" id="SignalP"/>
    </source>
</evidence>
<keyword evidence="3 5" id="KW-0732">Signal</keyword>
<gene>
    <name evidence="8 9" type="primary">LOC106816174</name>
</gene>
<feature type="chain" id="PRO_5045022250" evidence="5">
    <location>
        <begin position="24"/>
        <end position="2082"/>
    </location>
</feature>
<keyword evidence="2" id="KW-0964">Secreted</keyword>
<keyword evidence="4" id="KW-0677">Repeat</keyword>
<keyword evidence="7" id="KW-1185">Reference proteome</keyword>
<dbReference type="PANTHER" id="PTHR22918:SF6">
    <property type="entry name" value="EG:8D8.1 PROTEIN-RELATED"/>
    <property type="match status" value="1"/>
</dbReference>
<dbReference type="Pfam" id="PF18338">
    <property type="entry name" value="BppL_N"/>
    <property type="match status" value="1"/>
</dbReference>
<dbReference type="Gene3D" id="6.10.140.2190">
    <property type="match status" value="2"/>
</dbReference>
<evidence type="ECO:0000256" key="1">
    <source>
        <dbReference type="ARBA" id="ARBA00004613"/>
    </source>
</evidence>
<protein>
    <submittedName>
        <fullName evidence="8 9">Uncharacterized protein LOC106816174</fullName>
    </submittedName>
</protein>
<dbReference type="GeneID" id="106816174"/>